<dbReference type="PATRIC" id="fig|1122151.5.peg.73"/>
<dbReference type="InterPro" id="IPR013780">
    <property type="entry name" value="Glyco_hydro_b"/>
</dbReference>
<dbReference type="Pfam" id="PF00128">
    <property type="entry name" value="Alpha-amylase"/>
    <property type="match status" value="1"/>
</dbReference>
<evidence type="ECO:0000313" key="5">
    <source>
        <dbReference type="EMBL" id="KRL30730.1"/>
    </source>
</evidence>
<evidence type="ECO:0000259" key="4">
    <source>
        <dbReference type="Pfam" id="PF00128"/>
    </source>
</evidence>
<reference evidence="5 6" key="1">
    <citation type="journal article" date="2015" name="Genome Announc.">
        <title>Expanding the biotechnology potential of lactobacilli through comparative genomics of 213 strains and associated genera.</title>
        <authorList>
            <person name="Sun Z."/>
            <person name="Harris H.M."/>
            <person name="McCann A."/>
            <person name="Guo C."/>
            <person name="Argimon S."/>
            <person name="Zhang W."/>
            <person name="Yang X."/>
            <person name="Jeffery I.B."/>
            <person name="Cooney J.C."/>
            <person name="Kagawa T.F."/>
            <person name="Liu W."/>
            <person name="Song Y."/>
            <person name="Salvetti E."/>
            <person name="Wrobel A."/>
            <person name="Rasinkangas P."/>
            <person name="Parkhill J."/>
            <person name="Rea M.C."/>
            <person name="O'Sullivan O."/>
            <person name="Ritari J."/>
            <person name="Douillard F.P."/>
            <person name="Paul Ross R."/>
            <person name="Yang R."/>
            <person name="Briner A.E."/>
            <person name="Felis G.E."/>
            <person name="de Vos W.M."/>
            <person name="Barrangou R."/>
            <person name="Klaenhammer T.R."/>
            <person name="Caufield P.W."/>
            <person name="Cui Y."/>
            <person name="Zhang H."/>
            <person name="O'Toole P.W."/>
        </authorList>
    </citation>
    <scope>NUCLEOTIDE SEQUENCE [LARGE SCALE GENOMIC DNA]</scope>
    <source>
        <strain evidence="5 6">DSM 13238</strain>
    </source>
</reference>
<dbReference type="Gene3D" id="3.20.20.80">
    <property type="entry name" value="Glycosidases"/>
    <property type="match status" value="1"/>
</dbReference>
<evidence type="ECO:0000313" key="6">
    <source>
        <dbReference type="Proteomes" id="UP000051908"/>
    </source>
</evidence>
<gene>
    <name evidence="5" type="ORF">FD33_GL000071</name>
</gene>
<keyword evidence="3" id="KW-0326">Glycosidase</keyword>
<proteinExistence type="inferred from homology"/>
<dbReference type="Gene3D" id="2.60.40.1180">
    <property type="entry name" value="Golgi alpha-mannosidase II"/>
    <property type="match status" value="1"/>
</dbReference>
<evidence type="ECO:0000256" key="1">
    <source>
        <dbReference type="ARBA" id="ARBA00008061"/>
    </source>
</evidence>
<dbReference type="InterPro" id="IPR006047">
    <property type="entry name" value="GH13_cat_dom"/>
</dbReference>
<keyword evidence="2 5" id="KW-0378">Hydrolase</keyword>
<protein>
    <submittedName>
        <fullName evidence="5">Trehalose-6-phosphate hydrolase</fullName>
    </submittedName>
</protein>
<dbReference type="GO" id="GO:0004553">
    <property type="term" value="F:hydrolase activity, hydrolyzing O-glycosyl compounds"/>
    <property type="evidence" value="ECO:0007669"/>
    <property type="project" value="UniProtKB-ARBA"/>
</dbReference>
<organism evidence="5 6">
    <name type="scientific">Companilactobacillus paralimentarius DSM 13238 = JCM 10415</name>
    <dbReference type="NCBI Taxonomy" id="1122151"/>
    <lineage>
        <taxon>Bacteria</taxon>
        <taxon>Bacillati</taxon>
        <taxon>Bacillota</taxon>
        <taxon>Bacilli</taxon>
        <taxon>Lactobacillales</taxon>
        <taxon>Lactobacillaceae</taxon>
        <taxon>Companilactobacillus</taxon>
    </lineage>
</organism>
<sequence>MNPNYSQINVEENLADSNSIFYYYQKLIELRHKSDLIVYGDYAVIDMEDEEVFTYRRRYNDETLLVINNFTAHEVIRDYGQENGALLIGNYVDDKNTRLRPYESKVYLLK</sequence>
<evidence type="ECO:0000256" key="3">
    <source>
        <dbReference type="ARBA" id="ARBA00023295"/>
    </source>
</evidence>
<dbReference type="SUPFAM" id="SSF51011">
    <property type="entry name" value="Glycosyl hydrolase domain"/>
    <property type="match status" value="1"/>
</dbReference>
<accession>A0A0R1PLK3</accession>
<dbReference type="AlphaFoldDB" id="A0A0R1PLK3"/>
<dbReference type="GO" id="GO:0016052">
    <property type="term" value="P:carbohydrate catabolic process"/>
    <property type="evidence" value="ECO:0007669"/>
    <property type="project" value="UniProtKB-ARBA"/>
</dbReference>
<dbReference type="FunFam" id="2.60.40.1180:FF:000007">
    <property type="entry name" value="Sucrose isomerase"/>
    <property type="match status" value="1"/>
</dbReference>
<comment type="similarity">
    <text evidence="1">Belongs to the glycosyl hydrolase 13 family.</text>
</comment>
<dbReference type="EMBL" id="AZES01000080">
    <property type="protein sequence ID" value="KRL30730.1"/>
    <property type="molecule type" value="Genomic_DNA"/>
</dbReference>
<feature type="domain" description="Glycosyl hydrolase family 13 catalytic" evidence="4">
    <location>
        <begin position="1"/>
        <end position="40"/>
    </location>
</feature>
<dbReference type="Proteomes" id="UP000051908">
    <property type="component" value="Unassembled WGS sequence"/>
</dbReference>
<keyword evidence="6" id="KW-1185">Reference proteome</keyword>
<name>A0A0R1PLK3_9LACO</name>
<comment type="caution">
    <text evidence="5">The sequence shown here is derived from an EMBL/GenBank/DDBJ whole genome shotgun (WGS) entry which is preliminary data.</text>
</comment>
<evidence type="ECO:0000256" key="2">
    <source>
        <dbReference type="ARBA" id="ARBA00022801"/>
    </source>
</evidence>